<protein>
    <submittedName>
        <fullName evidence="3">Uncharacterized protein</fullName>
    </submittedName>
</protein>
<sequence>MGYSPKYNNFKPPSGYKRTKNSSKNNEFSQKVANDNNVANQDAAISFRGETFNNNGFAEGAHAVKSSNSSSENSKTSGYKELRSYIQEGYDSSLTTESMPIPTDELCSDIYSEASSCLREEEEGIAHKPNIFQNYQTLPNSEKKTANDSDHYSNPVTPGKEIRGDIETLGVEIDSSWEVVEQSSIVIEVGSSYRDSVDSYKKNPITKAMTPELDPEFEVLKSSESKTATFTSNNGGINNRIEESKSVRNHDENPNSQKPFQYGDYNSEEDDFNSEEEFSAQESNNGSQWAPSNPVKSVVPPKADHINPESSSKKSSNKTSEKDNGWIGETRSVKSLMPHNTNESGSSNKFESMSTHTSPQFQAHPKLMKKKAKKTNKKNGYVSKKDFKNFISETKKNVEDRSVSKRRKKWKSPLRIVDRLLEDANERLKNKKKLEKFGRDPSVAKTVNEWNGTLRNKSAQPTRKLGTRSRIDSTSSYRSGNSQYRSINSNCSSRNQSKDRKLSAQRVKEMMQRFEVQEKMKQEILERERQLKRIEAHQAETQELNNNIHKKYLRTKYKEKYGTSKWHRENSEEMTEKMYKRAFEKKEKFEKIEQQKAEKTEKDLKGLFRPKILKSVESWENLKRNEKKIDSRIKKKEQNRIKQTQNAVSRQTQRFRDDNENTVFSRMQRDLEERRERERKRRQLKKFKDKHFKEYTEIMENGIPDHPQNPDTDACHQCEHHREAGSDQDLSEIIEKSERNESAFYHH</sequence>
<feature type="compositionally biased region" description="Polar residues" evidence="2">
    <location>
        <begin position="472"/>
        <end position="495"/>
    </location>
</feature>
<name>A0AAD1Y0K5_EUPCR</name>
<keyword evidence="1" id="KW-0175">Coiled coil</keyword>
<feature type="compositionally biased region" description="Basic residues" evidence="2">
    <location>
        <begin position="677"/>
        <end position="688"/>
    </location>
</feature>
<feature type="compositionally biased region" description="Basic and acidic residues" evidence="2">
    <location>
        <begin position="630"/>
        <end position="640"/>
    </location>
</feature>
<evidence type="ECO:0000313" key="3">
    <source>
        <dbReference type="EMBL" id="CAI2382993.1"/>
    </source>
</evidence>
<feature type="coiled-coil region" evidence="1">
    <location>
        <begin position="517"/>
        <end position="547"/>
    </location>
</feature>
<accession>A0AAD1Y0K5</accession>
<feature type="compositionally biased region" description="Low complexity" evidence="2">
    <location>
        <begin position="291"/>
        <end position="301"/>
    </location>
</feature>
<feature type="compositionally biased region" description="Acidic residues" evidence="2">
    <location>
        <begin position="266"/>
        <end position="279"/>
    </location>
</feature>
<feature type="region of interest" description="Disordered" evidence="2">
    <location>
        <begin position="455"/>
        <end position="502"/>
    </location>
</feature>
<feature type="compositionally biased region" description="Basic residues" evidence="2">
    <location>
        <begin position="366"/>
        <end position="377"/>
    </location>
</feature>
<feature type="region of interest" description="Disordered" evidence="2">
    <location>
        <begin position="219"/>
        <end position="381"/>
    </location>
</feature>
<evidence type="ECO:0000256" key="2">
    <source>
        <dbReference type="SAM" id="MobiDB-lite"/>
    </source>
</evidence>
<feature type="region of interest" description="Disordered" evidence="2">
    <location>
        <begin position="630"/>
        <end position="688"/>
    </location>
</feature>
<feature type="region of interest" description="Disordered" evidence="2">
    <location>
        <begin position="141"/>
        <end position="162"/>
    </location>
</feature>
<feature type="compositionally biased region" description="Polar residues" evidence="2">
    <location>
        <begin position="280"/>
        <end position="290"/>
    </location>
</feature>
<comment type="caution">
    <text evidence="3">The sequence shown here is derived from an EMBL/GenBank/DDBJ whole genome shotgun (WGS) entry which is preliminary data.</text>
</comment>
<organism evidence="3 4">
    <name type="scientific">Euplotes crassus</name>
    <dbReference type="NCBI Taxonomy" id="5936"/>
    <lineage>
        <taxon>Eukaryota</taxon>
        <taxon>Sar</taxon>
        <taxon>Alveolata</taxon>
        <taxon>Ciliophora</taxon>
        <taxon>Intramacronucleata</taxon>
        <taxon>Spirotrichea</taxon>
        <taxon>Hypotrichia</taxon>
        <taxon>Euplotida</taxon>
        <taxon>Euplotidae</taxon>
        <taxon>Moneuplotes</taxon>
    </lineage>
</organism>
<feature type="compositionally biased region" description="Basic and acidic residues" evidence="2">
    <location>
        <begin position="141"/>
        <end position="151"/>
    </location>
</feature>
<feature type="region of interest" description="Disordered" evidence="2">
    <location>
        <begin position="700"/>
        <end position="747"/>
    </location>
</feature>
<feature type="region of interest" description="Disordered" evidence="2">
    <location>
        <begin position="1"/>
        <end position="38"/>
    </location>
</feature>
<feature type="compositionally biased region" description="Basic and acidic residues" evidence="2">
    <location>
        <begin position="667"/>
        <end position="676"/>
    </location>
</feature>
<reference evidence="3" key="1">
    <citation type="submission" date="2023-07" db="EMBL/GenBank/DDBJ databases">
        <authorList>
            <consortium name="AG Swart"/>
            <person name="Singh M."/>
            <person name="Singh A."/>
            <person name="Seah K."/>
            <person name="Emmerich C."/>
        </authorList>
    </citation>
    <scope>NUCLEOTIDE SEQUENCE</scope>
    <source>
        <strain evidence="3">DP1</strain>
    </source>
</reference>
<dbReference type="EMBL" id="CAMPGE010025214">
    <property type="protein sequence ID" value="CAI2382993.1"/>
    <property type="molecule type" value="Genomic_DNA"/>
</dbReference>
<feature type="compositionally biased region" description="Polar residues" evidence="2">
    <location>
        <begin position="338"/>
        <end position="361"/>
    </location>
</feature>
<evidence type="ECO:0000313" key="4">
    <source>
        <dbReference type="Proteomes" id="UP001295684"/>
    </source>
</evidence>
<evidence type="ECO:0000256" key="1">
    <source>
        <dbReference type="SAM" id="Coils"/>
    </source>
</evidence>
<dbReference type="AlphaFoldDB" id="A0AAD1Y0K5"/>
<gene>
    <name evidence="3" type="ORF">ECRASSUSDP1_LOCUS24484</name>
</gene>
<feature type="compositionally biased region" description="Polar residues" evidence="2">
    <location>
        <begin position="641"/>
        <end position="652"/>
    </location>
</feature>
<feature type="compositionally biased region" description="Basic and acidic residues" evidence="2">
    <location>
        <begin position="713"/>
        <end position="725"/>
    </location>
</feature>
<keyword evidence="4" id="KW-1185">Reference proteome</keyword>
<proteinExistence type="predicted"/>
<feature type="compositionally biased region" description="Polar residues" evidence="2">
    <location>
        <begin position="22"/>
        <end position="31"/>
    </location>
</feature>
<dbReference type="Proteomes" id="UP001295684">
    <property type="component" value="Unassembled WGS sequence"/>
</dbReference>
<feature type="compositionally biased region" description="Polar residues" evidence="2">
    <location>
        <begin position="225"/>
        <end position="237"/>
    </location>
</feature>
<feature type="compositionally biased region" description="Basic and acidic residues" evidence="2">
    <location>
        <begin position="240"/>
        <end position="253"/>
    </location>
</feature>